<feature type="transmembrane region" description="Helical" evidence="7">
    <location>
        <begin position="254"/>
        <end position="273"/>
    </location>
</feature>
<organism evidence="8 9">
    <name type="scientific">Shewanella japonica</name>
    <dbReference type="NCBI Taxonomy" id="93973"/>
    <lineage>
        <taxon>Bacteria</taxon>
        <taxon>Pseudomonadati</taxon>
        <taxon>Pseudomonadota</taxon>
        <taxon>Gammaproteobacteria</taxon>
        <taxon>Alteromonadales</taxon>
        <taxon>Shewanellaceae</taxon>
        <taxon>Shewanella</taxon>
    </lineage>
</organism>
<feature type="transmembrane region" description="Helical" evidence="7">
    <location>
        <begin position="386"/>
        <end position="403"/>
    </location>
</feature>
<feature type="transmembrane region" description="Helical" evidence="7">
    <location>
        <begin position="347"/>
        <end position="365"/>
    </location>
</feature>
<accession>A0ABN4YFN6</accession>
<evidence type="ECO:0000256" key="2">
    <source>
        <dbReference type="ARBA" id="ARBA00007430"/>
    </source>
</evidence>
<dbReference type="Proteomes" id="UP000191820">
    <property type="component" value="Chromosome"/>
</dbReference>
<evidence type="ECO:0000256" key="5">
    <source>
        <dbReference type="ARBA" id="ARBA00022989"/>
    </source>
</evidence>
<proteinExistence type="inferred from homology"/>
<keyword evidence="6 7" id="KW-0472">Membrane</keyword>
<sequence>MQNITKLQSQSKQTLNQKLALNEMLNQGIRSLGKNLLWLASAQFSGRVVRLGASVITARLLTPEIFGQVAIVLTLFELICTPTRRITSAALIRMNDSDYSDNLASANLINLASCVIAFALMSLISVPLAYYYQDTQLVLPIIFVASSYLLLPFGMMYATANLRNNNMRKVASANLWQTIGDGVLTATLALSGFGLWAIIIPKVVMVLVWIYIHKKDTRLPVSTQKPSANQVKALLNFSVPVSLSDLINTLRQSIDYLVIGYFMGVEALGVYFFAYNVSLGVSLGLVQSFGTAFYSHICGSNPTSDGQSAQQKYRSSVIAITAIAAPIIILQTSLAPLYVPFVYGEQWISTDAISVFVFLCLSGLVRPMAEAASQLLLAHGHSHLNFKLNISITALLTLVISIASQFDLTTVACSVMVTYLIIMPWLCWYSSRITFTQSTVINS</sequence>
<reference evidence="8 9" key="1">
    <citation type="submission" date="2017-03" db="EMBL/GenBank/DDBJ databases">
        <title>Genome sequencing of Shewanella japonica KCTC 22435.</title>
        <authorList>
            <person name="Kim K.M."/>
        </authorList>
    </citation>
    <scope>NUCLEOTIDE SEQUENCE [LARGE SCALE GENOMIC DNA]</scope>
    <source>
        <strain evidence="8 9">KCTC 22435</strain>
    </source>
</reference>
<evidence type="ECO:0000256" key="1">
    <source>
        <dbReference type="ARBA" id="ARBA00004651"/>
    </source>
</evidence>
<evidence type="ECO:0000313" key="8">
    <source>
        <dbReference type="EMBL" id="ARD21750.1"/>
    </source>
</evidence>
<keyword evidence="5 7" id="KW-1133">Transmembrane helix</keyword>
<keyword evidence="9" id="KW-1185">Reference proteome</keyword>
<evidence type="ECO:0000256" key="4">
    <source>
        <dbReference type="ARBA" id="ARBA00022692"/>
    </source>
</evidence>
<protein>
    <submittedName>
        <fullName evidence="8">Polysaccharide biosynthesis protein</fullName>
    </submittedName>
</protein>
<dbReference type="EMBL" id="CP020472">
    <property type="protein sequence ID" value="ARD21750.1"/>
    <property type="molecule type" value="Genomic_DNA"/>
</dbReference>
<dbReference type="PANTHER" id="PTHR30250">
    <property type="entry name" value="PST FAMILY PREDICTED COLANIC ACID TRANSPORTER"/>
    <property type="match status" value="1"/>
</dbReference>
<evidence type="ECO:0000256" key="3">
    <source>
        <dbReference type="ARBA" id="ARBA00022475"/>
    </source>
</evidence>
<keyword evidence="4 7" id="KW-0812">Transmembrane</keyword>
<comment type="similarity">
    <text evidence="2">Belongs to the polysaccharide synthase family.</text>
</comment>
<feature type="transmembrane region" description="Helical" evidence="7">
    <location>
        <begin position="317"/>
        <end position="341"/>
    </location>
</feature>
<evidence type="ECO:0000313" key="9">
    <source>
        <dbReference type="Proteomes" id="UP000191820"/>
    </source>
</evidence>
<name>A0ABN4YFN6_9GAMM</name>
<gene>
    <name evidence="8" type="ORF">SJ2017_1426</name>
</gene>
<evidence type="ECO:0000256" key="7">
    <source>
        <dbReference type="SAM" id="Phobius"/>
    </source>
</evidence>
<dbReference type="Pfam" id="PF13440">
    <property type="entry name" value="Polysacc_synt_3"/>
    <property type="match status" value="1"/>
</dbReference>
<dbReference type="InterPro" id="IPR050833">
    <property type="entry name" value="Poly_Biosynth_Transport"/>
</dbReference>
<feature type="transmembrane region" description="Helical" evidence="7">
    <location>
        <begin position="137"/>
        <end position="158"/>
    </location>
</feature>
<feature type="transmembrane region" description="Helical" evidence="7">
    <location>
        <begin position="195"/>
        <end position="212"/>
    </location>
</feature>
<feature type="transmembrane region" description="Helical" evidence="7">
    <location>
        <begin position="409"/>
        <end position="428"/>
    </location>
</feature>
<dbReference type="RefSeq" id="WP_080915334.1">
    <property type="nucleotide sequence ID" value="NZ_CP020472.1"/>
</dbReference>
<comment type="subcellular location">
    <subcellularLocation>
        <location evidence="1">Cell membrane</location>
        <topology evidence="1">Multi-pass membrane protein</topology>
    </subcellularLocation>
</comment>
<keyword evidence="3" id="KW-1003">Cell membrane</keyword>
<evidence type="ECO:0000256" key="6">
    <source>
        <dbReference type="ARBA" id="ARBA00023136"/>
    </source>
</evidence>
<feature type="transmembrane region" description="Helical" evidence="7">
    <location>
        <begin position="108"/>
        <end position="131"/>
    </location>
</feature>
<dbReference type="PANTHER" id="PTHR30250:SF10">
    <property type="entry name" value="LIPOPOLYSACCHARIDE BIOSYNTHESIS PROTEIN WZXC"/>
    <property type="match status" value="1"/>
</dbReference>